<dbReference type="Pfam" id="PF07992">
    <property type="entry name" value="Pyr_redox_2"/>
    <property type="match status" value="1"/>
</dbReference>
<dbReference type="PANTHER" id="PTHR43706:SF47">
    <property type="entry name" value="EXTERNAL NADH-UBIQUINONE OXIDOREDUCTASE 1, MITOCHONDRIAL-RELATED"/>
    <property type="match status" value="1"/>
</dbReference>
<dbReference type="PRINTS" id="PR00368">
    <property type="entry name" value="FADPNR"/>
</dbReference>
<evidence type="ECO:0000256" key="4">
    <source>
        <dbReference type="ARBA" id="ARBA00022827"/>
    </source>
</evidence>
<accession>A0A1G2MXM5</accession>
<evidence type="ECO:0000313" key="11">
    <source>
        <dbReference type="EMBL" id="OHA28685.1"/>
    </source>
</evidence>
<dbReference type="PANTHER" id="PTHR43706">
    <property type="entry name" value="NADH DEHYDROGENASE"/>
    <property type="match status" value="1"/>
</dbReference>
<evidence type="ECO:0000256" key="3">
    <source>
        <dbReference type="ARBA" id="ARBA00022630"/>
    </source>
</evidence>
<protein>
    <recommendedName>
        <fullName evidence="2">NADH:ubiquinone reductase (non-electrogenic)</fullName>
        <ecNumber evidence="2">1.6.5.9</ecNumber>
    </recommendedName>
</protein>
<evidence type="ECO:0000256" key="6">
    <source>
        <dbReference type="ARBA" id="ARBA00023002"/>
    </source>
</evidence>
<keyword evidence="6" id="KW-0560">Oxidoreductase</keyword>
<evidence type="ECO:0000313" key="12">
    <source>
        <dbReference type="Proteomes" id="UP000178089"/>
    </source>
</evidence>
<dbReference type="GO" id="GO:0050136">
    <property type="term" value="F:NADH dehydrogenase (quinone) (non-electrogenic) activity"/>
    <property type="evidence" value="ECO:0007669"/>
    <property type="project" value="UniProtKB-EC"/>
</dbReference>
<dbReference type="InterPro" id="IPR023753">
    <property type="entry name" value="FAD/NAD-binding_dom"/>
</dbReference>
<organism evidence="11 12">
    <name type="scientific">Candidatus Taylorbacteria bacterium RIFCSPHIGHO2_12_FULL_45_16</name>
    <dbReference type="NCBI Taxonomy" id="1802315"/>
    <lineage>
        <taxon>Bacteria</taxon>
        <taxon>Candidatus Tayloriibacteriota</taxon>
    </lineage>
</organism>
<dbReference type="Pfam" id="PF22366">
    <property type="entry name" value="NDH2_C"/>
    <property type="match status" value="1"/>
</dbReference>
<dbReference type="STRING" id="1802315.A3F51_02830"/>
<feature type="domain" description="FAD/NAD(P)-binding" evidence="9">
    <location>
        <begin position="5"/>
        <end position="347"/>
    </location>
</feature>
<dbReference type="InterPro" id="IPR045024">
    <property type="entry name" value="NDH-2"/>
</dbReference>
<evidence type="ECO:0000259" key="10">
    <source>
        <dbReference type="Pfam" id="PF22366"/>
    </source>
</evidence>
<dbReference type="AlphaFoldDB" id="A0A1G2MXM5"/>
<comment type="caution">
    <text evidence="11">The sequence shown here is derived from an EMBL/GenBank/DDBJ whole genome shotgun (WGS) entry which is preliminary data.</text>
</comment>
<dbReference type="EC" id="1.6.5.9" evidence="2"/>
<evidence type="ECO:0000256" key="8">
    <source>
        <dbReference type="ARBA" id="ARBA00047599"/>
    </source>
</evidence>
<name>A0A1G2MXM5_9BACT</name>
<dbReference type="InterPro" id="IPR036188">
    <property type="entry name" value="FAD/NAD-bd_sf"/>
</dbReference>
<comment type="similarity">
    <text evidence="1">Belongs to the NADH dehydrogenase family.</text>
</comment>
<evidence type="ECO:0000256" key="5">
    <source>
        <dbReference type="ARBA" id="ARBA00022946"/>
    </source>
</evidence>
<sequence length="436" mass="48437">MLKPHIVILGAGFGGTYVAKKLAKHVKKGRIEITIINRTNYFLFTPLLHEVATGSLTPTSIAEPLREIFVDSGIRIVQGIVESINRSAKTVKISNQGSLSTISYDYLVIATGAETNYYDILGAEKFTYPLKNLSDAARIRSVIVDSLERAFLTLDKDERVRLLSFIVVGGGATGVETAAELAGFIQEIIGRYYSQTKDCDLNDYRICKPQESSVTLIHAGPELLQTFGPSLRAAAEKRLRDNNIIVRLNSTVSEVTGRGIKLSSGISVASATIIWTAGVKPVIPHFEGDMPTLTTGRLAVDEYFRVNHDSCVFALGDAAGYVNRDILNKDPTKTLTLPLLAQVAEGQAKILARNVISSIRGKKLVEFHYHSKGNMVSVGQRFAVGEIFSLFLSGRLTWWLWRTIYLFKFASWKKRVHIVFEWTLNIFFQRDMTKLT</sequence>
<dbReference type="SUPFAM" id="SSF51905">
    <property type="entry name" value="FAD/NAD(P)-binding domain"/>
    <property type="match status" value="2"/>
</dbReference>
<dbReference type="Proteomes" id="UP000178089">
    <property type="component" value="Unassembled WGS sequence"/>
</dbReference>
<keyword evidence="5" id="KW-0809">Transit peptide</keyword>
<keyword evidence="7" id="KW-0520">NAD</keyword>
<evidence type="ECO:0000256" key="7">
    <source>
        <dbReference type="ARBA" id="ARBA00023027"/>
    </source>
</evidence>
<dbReference type="Gene3D" id="3.50.50.100">
    <property type="match status" value="1"/>
</dbReference>
<reference evidence="11 12" key="1">
    <citation type="journal article" date="2016" name="Nat. Commun.">
        <title>Thousands of microbial genomes shed light on interconnected biogeochemical processes in an aquifer system.</title>
        <authorList>
            <person name="Anantharaman K."/>
            <person name="Brown C.T."/>
            <person name="Hug L.A."/>
            <person name="Sharon I."/>
            <person name="Castelle C.J."/>
            <person name="Probst A.J."/>
            <person name="Thomas B.C."/>
            <person name="Singh A."/>
            <person name="Wilkins M.J."/>
            <person name="Karaoz U."/>
            <person name="Brodie E.L."/>
            <person name="Williams K.H."/>
            <person name="Hubbard S.S."/>
            <person name="Banfield J.F."/>
        </authorList>
    </citation>
    <scope>NUCLEOTIDE SEQUENCE [LARGE SCALE GENOMIC DNA]</scope>
</reference>
<dbReference type="InterPro" id="IPR054585">
    <property type="entry name" value="NDH2-like_C"/>
</dbReference>
<comment type="catalytic activity">
    <reaction evidence="8">
        <text>a quinone + NADH + H(+) = a quinol + NAD(+)</text>
        <dbReference type="Rhea" id="RHEA:46160"/>
        <dbReference type="ChEBI" id="CHEBI:15378"/>
        <dbReference type="ChEBI" id="CHEBI:24646"/>
        <dbReference type="ChEBI" id="CHEBI:57540"/>
        <dbReference type="ChEBI" id="CHEBI:57945"/>
        <dbReference type="ChEBI" id="CHEBI:132124"/>
        <dbReference type="EC" id="1.6.5.9"/>
    </reaction>
</comment>
<keyword evidence="4" id="KW-0274">FAD</keyword>
<gene>
    <name evidence="11" type="ORF">A3F51_02830</name>
</gene>
<dbReference type="PRINTS" id="PR00411">
    <property type="entry name" value="PNDRDTASEI"/>
</dbReference>
<feature type="domain" description="External alternative NADH-ubiquinone oxidoreductase-like C-terminal" evidence="10">
    <location>
        <begin position="372"/>
        <end position="431"/>
    </location>
</feature>
<evidence type="ECO:0000259" key="9">
    <source>
        <dbReference type="Pfam" id="PF07992"/>
    </source>
</evidence>
<proteinExistence type="inferred from homology"/>
<keyword evidence="3" id="KW-0285">Flavoprotein</keyword>
<evidence type="ECO:0000256" key="2">
    <source>
        <dbReference type="ARBA" id="ARBA00012637"/>
    </source>
</evidence>
<dbReference type="EMBL" id="MHRT01000010">
    <property type="protein sequence ID" value="OHA28685.1"/>
    <property type="molecule type" value="Genomic_DNA"/>
</dbReference>
<evidence type="ECO:0000256" key="1">
    <source>
        <dbReference type="ARBA" id="ARBA00005272"/>
    </source>
</evidence>